<accession>A0A4R8DTX4</accession>
<dbReference type="OrthoDB" id="9796143at2"/>
<dbReference type="InterPro" id="IPR036735">
    <property type="entry name" value="NGN_dom_sf"/>
</dbReference>
<dbReference type="AlphaFoldDB" id="A0A4R8DTX4"/>
<dbReference type="PANTHER" id="PTHR30265:SF4">
    <property type="entry name" value="KOW MOTIF FAMILY PROTEIN, EXPRESSED"/>
    <property type="match status" value="1"/>
</dbReference>
<feature type="domain" description="NusG-like N-terminal" evidence="4">
    <location>
        <begin position="8"/>
        <end position="105"/>
    </location>
</feature>
<dbReference type="NCBIfam" id="NF033644">
    <property type="entry name" value="antiterm_UpxY"/>
    <property type="match status" value="1"/>
</dbReference>
<name>A0A4R8DTX4_9BACT</name>
<proteinExistence type="predicted"/>
<dbReference type="CDD" id="cd09895">
    <property type="entry name" value="NGN_SP_UpxY"/>
    <property type="match status" value="1"/>
</dbReference>
<reference evidence="5 6" key="1">
    <citation type="submission" date="2019-03" db="EMBL/GenBank/DDBJ databases">
        <title>Genomic Encyclopedia of Type Strains, Phase IV (KMG-IV): sequencing the most valuable type-strain genomes for metagenomic binning, comparative biology and taxonomic classification.</title>
        <authorList>
            <person name="Goeker M."/>
        </authorList>
    </citation>
    <scope>NUCLEOTIDE SEQUENCE [LARGE SCALE GENOMIC DNA]</scope>
    <source>
        <strain evidence="5 6">DSM 100059</strain>
    </source>
</reference>
<dbReference type="SUPFAM" id="SSF50104">
    <property type="entry name" value="Translation proteins SH3-like domain"/>
    <property type="match status" value="1"/>
</dbReference>
<evidence type="ECO:0000256" key="2">
    <source>
        <dbReference type="ARBA" id="ARBA00023015"/>
    </source>
</evidence>
<evidence type="ECO:0000256" key="3">
    <source>
        <dbReference type="ARBA" id="ARBA00023163"/>
    </source>
</evidence>
<dbReference type="PANTHER" id="PTHR30265">
    <property type="entry name" value="RHO-INTERACTING TRANSCRIPTION TERMINATION FACTOR NUSG"/>
    <property type="match status" value="1"/>
</dbReference>
<organism evidence="5 6">
    <name type="scientific">Dinghuibacter silviterrae</name>
    <dbReference type="NCBI Taxonomy" id="1539049"/>
    <lineage>
        <taxon>Bacteria</taxon>
        <taxon>Pseudomonadati</taxon>
        <taxon>Bacteroidota</taxon>
        <taxon>Chitinophagia</taxon>
        <taxon>Chitinophagales</taxon>
        <taxon>Chitinophagaceae</taxon>
        <taxon>Dinghuibacter</taxon>
    </lineage>
</organism>
<evidence type="ECO:0000256" key="1">
    <source>
        <dbReference type="ARBA" id="ARBA00022814"/>
    </source>
</evidence>
<evidence type="ECO:0000313" key="6">
    <source>
        <dbReference type="Proteomes" id="UP000294498"/>
    </source>
</evidence>
<dbReference type="Gene3D" id="3.30.70.940">
    <property type="entry name" value="NusG, N-terminal domain"/>
    <property type="match status" value="1"/>
</dbReference>
<dbReference type="EMBL" id="SODV01000001">
    <property type="protein sequence ID" value="TDX01784.1"/>
    <property type="molecule type" value="Genomic_DNA"/>
</dbReference>
<comment type="caution">
    <text evidence="5">The sequence shown here is derived from an EMBL/GenBank/DDBJ whole genome shotgun (WGS) entry which is preliminary data.</text>
</comment>
<keyword evidence="1" id="KW-0889">Transcription antitermination</keyword>
<dbReference type="GO" id="GO:0031564">
    <property type="term" value="P:transcription antitermination"/>
    <property type="evidence" value="ECO:0007669"/>
    <property type="project" value="UniProtKB-KW"/>
</dbReference>
<keyword evidence="6" id="KW-1185">Reference proteome</keyword>
<sequence length="166" mass="19350">MNLIQGSGGAWYALYTRPRSEKKAAATLSARGITVYCPIQKVRKRWHDRYKIVEEPVFRSYVFVRIRPEERSAVLSDNNIITFVLHCGKPAVIQDREMEGVRTFLETYQDWELRVETNDRVRIDEGPFADYTGIIVRKTKKKASIRLELLNAYLVAEFNDTQYSKV</sequence>
<dbReference type="InterPro" id="IPR008991">
    <property type="entry name" value="Translation_prot_SH3-like_sf"/>
</dbReference>
<keyword evidence="2" id="KW-0805">Transcription regulation</keyword>
<dbReference type="InterPro" id="IPR043425">
    <property type="entry name" value="NusG-like"/>
</dbReference>
<keyword evidence="3" id="KW-0804">Transcription</keyword>
<dbReference type="Pfam" id="PF02357">
    <property type="entry name" value="NusG"/>
    <property type="match status" value="1"/>
</dbReference>
<evidence type="ECO:0000313" key="5">
    <source>
        <dbReference type="EMBL" id="TDX01784.1"/>
    </source>
</evidence>
<protein>
    <submittedName>
        <fullName evidence="5">Transcription antitermination factor NusG</fullName>
    </submittedName>
</protein>
<gene>
    <name evidence="5" type="ORF">EDB95_2827</name>
</gene>
<dbReference type="SMART" id="SM00738">
    <property type="entry name" value="NGN"/>
    <property type="match status" value="1"/>
</dbReference>
<dbReference type="Proteomes" id="UP000294498">
    <property type="component" value="Unassembled WGS sequence"/>
</dbReference>
<evidence type="ECO:0000259" key="4">
    <source>
        <dbReference type="SMART" id="SM00738"/>
    </source>
</evidence>
<dbReference type="RefSeq" id="WP_133994422.1">
    <property type="nucleotide sequence ID" value="NZ_SODV01000001.1"/>
</dbReference>
<dbReference type="SUPFAM" id="SSF82679">
    <property type="entry name" value="N-utilization substance G protein NusG, N-terminal domain"/>
    <property type="match status" value="1"/>
</dbReference>
<dbReference type="InterPro" id="IPR006645">
    <property type="entry name" value="NGN-like_dom"/>
</dbReference>
<dbReference type="GO" id="GO:0006354">
    <property type="term" value="P:DNA-templated transcription elongation"/>
    <property type="evidence" value="ECO:0007669"/>
    <property type="project" value="InterPro"/>
</dbReference>